<reference evidence="1 2" key="1">
    <citation type="journal article" date="2022" name="J Glob Antimicrob Resist">
        <title>First complete genome of a multidrug resistant strain of the novel human pathogen Kalamiella piersonii (GABEKP28) identified in human saliva.</title>
        <authorList>
            <person name="McDonagh F."/>
            <person name="Singh N.K."/>
            <person name="Venkateswaran K."/>
            <person name="Lonappan A.M."/>
            <person name="Hallahan B."/>
            <person name="Tuohy A."/>
            <person name="Burke L."/>
            <person name="Kovarova A."/>
            <person name="Miliotis G."/>
        </authorList>
    </citation>
    <scope>NUCLEOTIDE SEQUENCE [LARGE SCALE GENOMIC DNA]</scope>
    <source>
        <strain evidence="1 2">GABEKP28</strain>
    </source>
</reference>
<dbReference type="Proteomes" id="UP001211544">
    <property type="component" value="Plasmid pGABEKP28_1"/>
</dbReference>
<evidence type="ECO:0000313" key="2">
    <source>
        <dbReference type="Proteomes" id="UP001211544"/>
    </source>
</evidence>
<keyword evidence="1" id="KW-0614">Plasmid</keyword>
<proteinExistence type="predicted"/>
<gene>
    <name evidence="1" type="ORF">N5580_18740</name>
</gene>
<dbReference type="RefSeq" id="WP_269950530.1">
    <property type="nucleotide sequence ID" value="NZ_CP104759.1"/>
</dbReference>
<organism evidence="1 2">
    <name type="scientific">Pantoea piersonii</name>
    <dbReference type="NCBI Taxonomy" id="2364647"/>
    <lineage>
        <taxon>Bacteria</taxon>
        <taxon>Pseudomonadati</taxon>
        <taxon>Pseudomonadota</taxon>
        <taxon>Gammaproteobacteria</taxon>
        <taxon>Enterobacterales</taxon>
        <taxon>Erwiniaceae</taxon>
        <taxon>Pantoea</taxon>
    </lineage>
</organism>
<dbReference type="KEGG" id="kpie:N5580_18740"/>
<keyword evidence="2" id="KW-1185">Reference proteome</keyword>
<evidence type="ECO:0000313" key="1">
    <source>
        <dbReference type="EMBL" id="WBG93123.1"/>
    </source>
</evidence>
<sequence>MKLADSEHGEISLRWITGVLVFFLPFSSQAASETLYRELIQHSFNQQSLCLGEKQWPVSIKTGSDRWVNAKMEALVDAGLLTSQVKAGRKVWELTPYGQVSFRRHHDFCYGAMRVRDIKAVSTDHSGVTNVTFTYYIHALPAWAKNHSVRVANTDLDNLVMGVDKVRYQALFSTERQKKIRLISEPEQLDLLY</sequence>
<name>A0AAJ5QMP1_9GAMM</name>
<dbReference type="EMBL" id="CP104759">
    <property type="protein sequence ID" value="WBG93123.1"/>
    <property type="molecule type" value="Genomic_DNA"/>
</dbReference>
<dbReference type="AlphaFoldDB" id="A0AAJ5QMP1"/>
<protein>
    <submittedName>
        <fullName evidence="1">CpmK protein</fullName>
    </submittedName>
</protein>
<geneLocation type="plasmid" evidence="1 2">
    <name>pGABEKP28_1</name>
</geneLocation>
<accession>A0AAJ5QMP1</accession>